<keyword evidence="1" id="KW-0233">DNA recombination</keyword>
<dbReference type="Gene3D" id="1.10.443.10">
    <property type="entry name" value="Intergrase catalytic core"/>
    <property type="match status" value="1"/>
</dbReference>
<dbReference type="Proteomes" id="UP000183557">
    <property type="component" value="Unassembled WGS sequence"/>
</dbReference>
<gene>
    <name evidence="3" type="ORF">SAMN04487936_11548</name>
</gene>
<dbReference type="InterPro" id="IPR013762">
    <property type="entry name" value="Integrase-like_cat_sf"/>
</dbReference>
<proteinExistence type="predicted"/>
<dbReference type="GO" id="GO:0006310">
    <property type="term" value="P:DNA recombination"/>
    <property type="evidence" value="ECO:0007669"/>
    <property type="project" value="UniProtKB-KW"/>
</dbReference>
<dbReference type="OrthoDB" id="9788852at2"/>
<name>A0A1I3ZYB5_HALDA</name>
<accession>A0A1I3ZYB5</accession>
<dbReference type="EMBL" id="FOSB01000015">
    <property type="protein sequence ID" value="SFK48930.1"/>
    <property type="molecule type" value="Genomic_DNA"/>
</dbReference>
<reference evidence="4" key="1">
    <citation type="submission" date="2016-10" db="EMBL/GenBank/DDBJ databases">
        <authorList>
            <person name="Varghese N."/>
            <person name="Submissions S."/>
        </authorList>
    </citation>
    <scope>NUCLEOTIDE SEQUENCE [LARGE SCALE GENOMIC DNA]</scope>
    <source>
        <strain evidence="4">CGMCC 1.3704</strain>
    </source>
</reference>
<dbReference type="CDD" id="cd01192">
    <property type="entry name" value="INT_C_like_3"/>
    <property type="match status" value="1"/>
</dbReference>
<sequence>MTHVSEGANTVDPIRDKADIQQMKEVLLHQSYRNYFLFVFGINSGLRISDMIELKVLDVRDSDYLKVRERKTNNIRRIKMTRALKNEIDKYISSRADSDYLFPSRKGQRPISRVQAWKIIHDAAKQVGINDAIGTHTLRKTFGYHFYQKNKDVAMLQQIFGHSSPSITLRYIGISDDMIDQALDDFSL</sequence>
<dbReference type="GO" id="GO:0003677">
    <property type="term" value="F:DNA binding"/>
    <property type="evidence" value="ECO:0007669"/>
    <property type="project" value="InterPro"/>
</dbReference>
<dbReference type="PROSITE" id="PS51898">
    <property type="entry name" value="TYR_RECOMBINASE"/>
    <property type="match status" value="1"/>
</dbReference>
<dbReference type="PANTHER" id="PTHR30349:SF82">
    <property type="entry name" value="INTEGRASE_RECOMBINASE YOEC-RELATED"/>
    <property type="match status" value="1"/>
</dbReference>
<dbReference type="Pfam" id="PF00589">
    <property type="entry name" value="Phage_integrase"/>
    <property type="match status" value="1"/>
</dbReference>
<dbReference type="PANTHER" id="PTHR30349">
    <property type="entry name" value="PHAGE INTEGRASE-RELATED"/>
    <property type="match status" value="1"/>
</dbReference>
<keyword evidence="4" id="KW-1185">Reference proteome</keyword>
<dbReference type="GO" id="GO:0015074">
    <property type="term" value="P:DNA integration"/>
    <property type="evidence" value="ECO:0007669"/>
    <property type="project" value="InterPro"/>
</dbReference>
<evidence type="ECO:0000313" key="4">
    <source>
        <dbReference type="Proteomes" id="UP000183557"/>
    </source>
</evidence>
<dbReference type="InterPro" id="IPR002104">
    <property type="entry name" value="Integrase_catalytic"/>
</dbReference>
<organism evidence="3 4">
    <name type="scientific">Halobacillus dabanensis</name>
    <dbReference type="NCBI Taxonomy" id="240302"/>
    <lineage>
        <taxon>Bacteria</taxon>
        <taxon>Bacillati</taxon>
        <taxon>Bacillota</taxon>
        <taxon>Bacilli</taxon>
        <taxon>Bacillales</taxon>
        <taxon>Bacillaceae</taxon>
        <taxon>Halobacillus</taxon>
    </lineage>
</organism>
<evidence type="ECO:0000259" key="2">
    <source>
        <dbReference type="PROSITE" id="PS51898"/>
    </source>
</evidence>
<evidence type="ECO:0000313" key="3">
    <source>
        <dbReference type="EMBL" id="SFK48930.1"/>
    </source>
</evidence>
<dbReference type="RefSeq" id="WP_075038117.1">
    <property type="nucleotide sequence ID" value="NZ_FOSB01000015.1"/>
</dbReference>
<dbReference type="AlphaFoldDB" id="A0A1I3ZYB5"/>
<protein>
    <submittedName>
        <fullName evidence="3">Phage integrase family protein</fullName>
    </submittedName>
</protein>
<dbReference type="InterPro" id="IPR050090">
    <property type="entry name" value="Tyrosine_recombinase_XerCD"/>
</dbReference>
<evidence type="ECO:0000256" key="1">
    <source>
        <dbReference type="ARBA" id="ARBA00023172"/>
    </source>
</evidence>
<feature type="domain" description="Tyr recombinase" evidence="2">
    <location>
        <begin position="10"/>
        <end position="184"/>
    </location>
</feature>
<dbReference type="InterPro" id="IPR011010">
    <property type="entry name" value="DNA_brk_join_enz"/>
</dbReference>
<dbReference type="SUPFAM" id="SSF56349">
    <property type="entry name" value="DNA breaking-rejoining enzymes"/>
    <property type="match status" value="1"/>
</dbReference>